<dbReference type="GO" id="GO:0005525">
    <property type="term" value="F:GTP binding"/>
    <property type="evidence" value="ECO:0007669"/>
    <property type="project" value="UniProtKB-KW"/>
</dbReference>
<keyword evidence="2" id="KW-0342">GTP-binding</keyword>
<evidence type="ECO:0000256" key="1">
    <source>
        <dbReference type="ARBA" id="ARBA00022741"/>
    </source>
</evidence>
<dbReference type="AlphaFoldDB" id="A0A246FJ76"/>
<dbReference type="InterPro" id="IPR009001">
    <property type="entry name" value="Transl_elong_EF1A/Init_IF2_C"/>
</dbReference>
<evidence type="ECO:0000256" key="2">
    <source>
        <dbReference type="ARBA" id="ARBA00023134"/>
    </source>
</evidence>
<reference evidence="3 4" key="1">
    <citation type="submission" date="2017-06" db="EMBL/GenBank/DDBJ databases">
        <title>Hymenobacter amundsenii sp. nov. isolated from regoliths in Antarctica.</title>
        <authorList>
            <person name="Sedlacek I."/>
            <person name="Kralova S."/>
            <person name="Pantucek R."/>
            <person name="Svec P."/>
            <person name="Holochova P."/>
            <person name="Stankova E."/>
            <person name="Vrbovska V."/>
            <person name="Busse H.-J."/>
        </authorList>
    </citation>
    <scope>NUCLEOTIDE SEQUENCE [LARGE SCALE GENOMIC DNA]</scope>
    <source>
        <strain evidence="3 4">CCM 8682</strain>
    </source>
</reference>
<comment type="caution">
    <text evidence="3">The sequence shown here is derived from an EMBL/GenBank/DDBJ whole genome shotgun (WGS) entry which is preliminary data.</text>
</comment>
<dbReference type="RefSeq" id="WP_088464938.1">
    <property type="nucleotide sequence ID" value="NZ_NIRR01000022.1"/>
</dbReference>
<dbReference type="EMBL" id="NIRR01000022">
    <property type="protein sequence ID" value="OWP62599.1"/>
    <property type="molecule type" value="Genomic_DNA"/>
</dbReference>
<dbReference type="SUPFAM" id="SSF50465">
    <property type="entry name" value="EF-Tu/eEF-1alpha/eIF2-gamma C-terminal domain"/>
    <property type="match status" value="1"/>
</dbReference>
<evidence type="ECO:0000313" key="3">
    <source>
        <dbReference type="EMBL" id="OWP62599.1"/>
    </source>
</evidence>
<evidence type="ECO:0000313" key="4">
    <source>
        <dbReference type="Proteomes" id="UP000197277"/>
    </source>
</evidence>
<name>A0A246FJ76_9BACT</name>
<proteinExistence type="predicted"/>
<keyword evidence="4" id="KW-1185">Reference proteome</keyword>
<organism evidence="3 4">
    <name type="scientific">Hymenobacter amundsenii</name>
    <dbReference type="NCBI Taxonomy" id="2006685"/>
    <lineage>
        <taxon>Bacteria</taxon>
        <taxon>Pseudomonadati</taxon>
        <taxon>Bacteroidota</taxon>
        <taxon>Cytophagia</taxon>
        <taxon>Cytophagales</taxon>
        <taxon>Hymenobacteraceae</taxon>
        <taxon>Hymenobacter</taxon>
    </lineage>
</organism>
<protein>
    <submittedName>
        <fullName evidence="3">Uncharacterized protein</fullName>
    </submittedName>
</protein>
<gene>
    <name evidence="3" type="ORF">CDA63_13230</name>
</gene>
<sequence length="131" mass="15655">MAAPYRLYTKFPVDFEARVRLLRPEESGRQLAPYNGIRWDFRYAQDKPRRFYMWLYPDFFDPITGDSWLEMPLPVDEWLHGRVNVFSEHMRAFHQSRIRAGTSFYYCEGGWDVAEGTVTRIIGLFEPRPQP</sequence>
<accession>A0A246FJ76</accession>
<dbReference type="Gene3D" id="2.40.30.10">
    <property type="entry name" value="Translation factors"/>
    <property type="match status" value="1"/>
</dbReference>
<keyword evidence="1" id="KW-0547">Nucleotide-binding</keyword>
<dbReference type="OrthoDB" id="8905724at2"/>
<dbReference type="Proteomes" id="UP000197277">
    <property type="component" value="Unassembled WGS sequence"/>
</dbReference>